<dbReference type="EMBL" id="FOAT01000002">
    <property type="protein sequence ID" value="SEK38066.1"/>
    <property type="molecule type" value="Genomic_DNA"/>
</dbReference>
<dbReference type="PROSITE" id="PS51257">
    <property type="entry name" value="PROKAR_LIPOPROTEIN"/>
    <property type="match status" value="1"/>
</dbReference>
<dbReference type="PANTHER" id="PTHR43649:SF27">
    <property type="entry name" value="EXTRACELLULAR SOLUTE-BINDING PROTEIN FAMILY 1"/>
    <property type="match status" value="1"/>
</dbReference>
<gene>
    <name evidence="2" type="ORF">SAMN05216469_102129</name>
</gene>
<dbReference type="Proteomes" id="UP000186015">
    <property type="component" value="Unassembled WGS sequence"/>
</dbReference>
<feature type="chain" id="PRO_5010307533" evidence="1">
    <location>
        <begin position="30"/>
        <end position="979"/>
    </location>
</feature>
<dbReference type="PANTHER" id="PTHR43649">
    <property type="entry name" value="ARABINOSE-BINDING PROTEIN-RELATED"/>
    <property type="match status" value="1"/>
</dbReference>
<reference evidence="2 3" key="1">
    <citation type="submission" date="2016-10" db="EMBL/GenBank/DDBJ databases">
        <authorList>
            <person name="de Groot N.N."/>
        </authorList>
    </citation>
    <scope>NUCLEOTIDE SEQUENCE [LARGE SCALE GENOMIC DNA]</scope>
    <source>
        <strain evidence="2 3">KH2T6</strain>
    </source>
</reference>
<dbReference type="RefSeq" id="WP_081350427.1">
    <property type="nucleotide sequence ID" value="NZ_FOAT01000002.1"/>
</dbReference>
<protein>
    <submittedName>
        <fullName evidence="2">ABC-type glycerol-3-phosphate transport system, substrate-binding protein</fullName>
    </submittedName>
</protein>
<evidence type="ECO:0000256" key="1">
    <source>
        <dbReference type="SAM" id="SignalP"/>
    </source>
</evidence>
<dbReference type="OrthoDB" id="383574at2"/>
<organism evidence="2 3">
    <name type="scientific">Ruminococcus albus</name>
    <dbReference type="NCBI Taxonomy" id="1264"/>
    <lineage>
        <taxon>Bacteria</taxon>
        <taxon>Bacillati</taxon>
        <taxon>Bacillota</taxon>
        <taxon>Clostridia</taxon>
        <taxon>Eubacteriales</taxon>
        <taxon>Oscillospiraceae</taxon>
        <taxon>Ruminococcus</taxon>
    </lineage>
</organism>
<dbReference type="Gene3D" id="3.40.190.10">
    <property type="entry name" value="Periplasmic binding protein-like II"/>
    <property type="match status" value="1"/>
</dbReference>
<feature type="signal peptide" evidence="1">
    <location>
        <begin position="1"/>
        <end position="29"/>
    </location>
</feature>
<dbReference type="InterPro" id="IPR006059">
    <property type="entry name" value="SBP"/>
</dbReference>
<dbReference type="AlphaFoldDB" id="A0A1H7GIR8"/>
<name>A0A1H7GIR8_RUMAL</name>
<dbReference type="Gene3D" id="2.60.120.260">
    <property type="entry name" value="Galactose-binding domain-like"/>
    <property type="match status" value="2"/>
</dbReference>
<dbReference type="Pfam" id="PF13416">
    <property type="entry name" value="SBP_bac_8"/>
    <property type="match status" value="1"/>
</dbReference>
<evidence type="ECO:0000313" key="2">
    <source>
        <dbReference type="EMBL" id="SEK38066.1"/>
    </source>
</evidence>
<proteinExistence type="predicted"/>
<sequence length="979" mass="109559">MKNTMFRRVVCSALALSLSVSCFVPTAFAETNDSLGTADESSEALTGTDSIRQNSYSKYLKKYEGTARPKIDEIVIKGSDYLPDSVSADLIMGAETSFEGVDDVFIWSNQQGSVSYEVVIPQDGMYNLKMSYYALAGTTNDIEFSLLIDGESPYGTAQRITLDKVWINDGDIGEDAKGNDMRPGQIEYPTWQMDKPLADVDGLYNEPLQFYMSAGKHVLTLDSDKAQFVIGDIKVYNYEEPEAYSAPSSSQISQSSGQKIVLEGETASYKSSKTLYPTSDKTSYMTSSAKDYSPTKTRYNTIGGGGNWNQSTQAATWEFNVPQAGYYKIGIFSRQDQMRGMYSNRRLYINGVVPNKESDQIKFYYDTDWNVVTPTDKSGDTMYYFLEAGSNTLTLEAVPGEIGEIMGALDDVVFDINSYYRQIRQITGPSPDEYNNYMIDVAIPSIIGDFENNAELLRDEKKKIEKLSGSGGTEAETLEKMAIVLDKCVKKPDIIPEMMGQIKDNITAVSTFINTYRMQPLEVDKLELCSDDVAFSDCEQTFFGTVGHGFQSFIGSFFEDYNSLSDDEDATAQECWVTLGRDNAVVIKELIDSDYNANSDNKINLKLVQGGITEATFSGKGPDMALFLGGDYPIQLAVRDTLVDLTQFSDYQEVTKRFAPDIMTLYTYDGGVYGLPCTQNFPMLFYRSDILEQYDIDPDTDLATWDSLINCLPTLQRNYLEVGLRLPATATAGVTLVSAVTENGSTFAMMLLQKGLNYYNEDQTKTTFSEQPAIEAFDTWTKFYTTYSFQQQYDALTRFRQGDMPVLVNDYSFYNQLTATAPEIKGCWSFRAVPGTKDENGNINHTANSESTGCVIFNKAPDKEAAWDFIKWFTSTETQTKYGNNIESVLGPMGRYSTANQEALRGLSWTTKEADLLLDQMNTQVEIPIIPASYGVTRNVMNAFRKVVNENENARDTLFWYNKDINDEITRKRADLGLD</sequence>
<dbReference type="SUPFAM" id="SSF53850">
    <property type="entry name" value="Periplasmic binding protein-like II"/>
    <property type="match status" value="1"/>
</dbReference>
<dbReference type="InterPro" id="IPR050490">
    <property type="entry name" value="Bact_solute-bd_prot1"/>
</dbReference>
<keyword evidence="1" id="KW-0732">Signal</keyword>
<accession>A0A1H7GIR8</accession>
<evidence type="ECO:0000313" key="3">
    <source>
        <dbReference type="Proteomes" id="UP000186015"/>
    </source>
</evidence>